<evidence type="ECO:0000313" key="1">
    <source>
        <dbReference type="EMBL" id="KAJ7710252.1"/>
    </source>
</evidence>
<proteinExistence type="predicted"/>
<comment type="caution">
    <text evidence="1">The sequence shown here is derived from an EMBL/GenBank/DDBJ whole genome shotgun (WGS) entry which is preliminary data.</text>
</comment>
<dbReference type="Proteomes" id="UP001215598">
    <property type="component" value="Unassembled WGS sequence"/>
</dbReference>
<gene>
    <name evidence="1" type="ORF">B0H16DRAFT_1820981</name>
</gene>
<name>A0AAD7MC83_9AGAR</name>
<dbReference type="EMBL" id="JARKIB010000410">
    <property type="protein sequence ID" value="KAJ7710252.1"/>
    <property type="molecule type" value="Genomic_DNA"/>
</dbReference>
<sequence length="194" mass="21971">MPSLRPGILRYRCAKDLWWWSRTSYVIKANATAKHSHTQAASTLDPISLLHRLNSHDPEGWLSQANHVFSRLQITSNLEDYGASRKSLPFSDKSVYFIITVGNAGQGLPPGYLFLCPPDNFRTGPTSFKWPNRPAYWSLDPDGIEVLSTEEAERLGFPPFRLATEIKRMSWDASVYAGLRKFHQAKGFDPDSQD</sequence>
<accession>A0AAD7MC83</accession>
<dbReference type="AlphaFoldDB" id="A0AAD7MC83"/>
<evidence type="ECO:0000313" key="2">
    <source>
        <dbReference type="Proteomes" id="UP001215598"/>
    </source>
</evidence>
<feature type="non-terminal residue" evidence="1">
    <location>
        <position position="1"/>
    </location>
</feature>
<reference evidence="1" key="1">
    <citation type="submission" date="2023-03" db="EMBL/GenBank/DDBJ databases">
        <title>Massive genome expansion in bonnet fungi (Mycena s.s.) driven by repeated elements and novel gene families across ecological guilds.</title>
        <authorList>
            <consortium name="Lawrence Berkeley National Laboratory"/>
            <person name="Harder C.B."/>
            <person name="Miyauchi S."/>
            <person name="Viragh M."/>
            <person name="Kuo A."/>
            <person name="Thoen E."/>
            <person name="Andreopoulos B."/>
            <person name="Lu D."/>
            <person name="Skrede I."/>
            <person name="Drula E."/>
            <person name="Henrissat B."/>
            <person name="Morin E."/>
            <person name="Kohler A."/>
            <person name="Barry K."/>
            <person name="LaButti K."/>
            <person name="Morin E."/>
            <person name="Salamov A."/>
            <person name="Lipzen A."/>
            <person name="Mereny Z."/>
            <person name="Hegedus B."/>
            <person name="Baldrian P."/>
            <person name="Stursova M."/>
            <person name="Weitz H."/>
            <person name="Taylor A."/>
            <person name="Grigoriev I.V."/>
            <person name="Nagy L.G."/>
            <person name="Martin F."/>
            <person name="Kauserud H."/>
        </authorList>
    </citation>
    <scope>NUCLEOTIDE SEQUENCE</scope>
    <source>
        <strain evidence="1">CBHHK182m</strain>
    </source>
</reference>
<protein>
    <submittedName>
        <fullName evidence="1">Uncharacterized protein</fullName>
    </submittedName>
</protein>
<organism evidence="1 2">
    <name type="scientific">Mycena metata</name>
    <dbReference type="NCBI Taxonomy" id="1033252"/>
    <lineage>
        <taxon>Eukaryota</taxon>
        <taxon>Fungi</taxon>
        <taxon>Dikarya</taxon>
        <taxon>Basidiomycota</taxon>
        <taxon>Agaricomycotina</taxon>
        <taxon>Agaricomycetes</taxon>
        <taxon>Agaricomycetidae</taxon>
        <taxon>Agaricales</taxon>
        <taxon>Marasmiineae</taxon>
        <taxon>Mycenaceae</taxon>
        <taxon>Mycena</taxon>
    </lineage>
</organism>
<keyword evidence="2" id="KW-1185">Reference proteome</keyword>